<keyword evidence="11" id="KW-1185">Reference proteome</keyword>
<comment type="similarity">
    <text evidence="1 7">Belongs to the peptidase S8 family.</text>
</comment>
<keyword evidence="2 7" id="KW-0645">Protease</keyword>
<dbReference type="CDD" id="cd04852">
    <property type="entry name" value="Peptidases_S8_3"/>
    <property type="match status" value="1"/>
</dbReference>
<organism evidence="10 11">
    <name type="scientific">Miscanthus lutarioriparius</name>
    <dbReference type="NCBI Taxonomy" id="422564"/>
    <lineage>
        <taxon>Eukaryota</taxon>
        <taxon>Viridiplantae</taxon>
        <taxon>Streptophyta</taxon>
        <taxon>Embryophyta</taxon>
        <taxon>Tracheophyta</taxon>
        <taxon>Spermatophyta</taxon>
        <taxon>Magnoliopsida</taxon>
        <taxon>Liliopsida</taxon>
        <taxon>Poales</taxon>
        <taxon>Poaceae</taxon>
        <taxon>PACMAD clade</taxon>
        <taxon>Panicoideae</taxon>
        <taxon>Andropogonodae</taxon>
        <taxon>Andropogoneae</taxon>
        <taxon>Saccharinae</taxon>
        <taxon>Miscanthus</taxon>
    </lineage>
</organism>
<evidence type="ECO:0000256" key="7">
    <source>
        <dbReference type="PROSITE-ProRule" id="PRU01240"/>
    </source>
</evidence>
<evidence type="ECO:0000313" key="11">
    <source>
        <dbReference type="Proteomes" id="UP000604825"/>
    </source>
</evidence>
<dbReference type="SUPFAM" id="SSF52743">
    <property type="entry name" value="Subtilisin-like"/>
    <property type="match status" value="1"/>
</dbReference>
<dbReference type="Gene3D" id="3.40.50.200">
    <property type="entry name" value="Peptidase S8/S53 domain"/>
    <property type="match status" value="1"/>
</dbReference>
<accession>A0A811NXH3</accession>
<dbReference type="GO" id="GO:0004252">
    <property type="term" value="F:serine-type endopeptidase activity"/>
    <property type="evidence" value="ECO:0007669"/>
    <property type="project" value="UniProtKB-UniRule"/>
</dbReference>
<reference evidence="10" key="1">
    <citation type="submission" date="2020-10" db="EMBL/GenBank/DDBJ databases">
        <authorList>
            <person name="Han B."/>
            <person name="Lu T."/>
            <person name="Zhao Q."/>
            <person name="Huang X."/>
            <person name="Zhao Y."/>
        </authorList>
    </citation>
    <scope>NUCLEOTIDE SEQUENCE</scope>
</reference>
<dbReference type="InterPro" id="IPR023828">
    <property type="entry name" value="Peptidase_S8_Ser-AS"/>
</dbReference>
<dbReference type="InterPro" id="IPR045051">
    <property type="entry name" value="SBT"/>
</dbReference>
<gene>
    <name evidence="10" type="ORF">NCGR_LOCUS24319</name>
</gene>
<proteinExistence type="inferred from homology"/>
<dbReference type="Gene3D" id="2.60.40.2310">
    <property type="match status" value="2"/>
</dbReference>
<dbReference type="InterPro" id="IPR034197">
    <property type="entry name" value="Peptidases_S8_3"/>
</dbReference>
<name>A0A811NXH3_9POAL</name>
<keyword evidence="4 7" id="KW-0378">Hydrolase</keyword>
<dbReference type="InterPro" id="IPR041469">
    <property type="entry name" value="Subtilisin-like_FN3"/>
</dbReference>
<dbReference type="GO" id="GO:0006508">
    <property type="term" value="P:proteolysis"/>
    <property type="evidence" value="ECO:0007669"/>
    <property type="project" value="UniProtKB-KW"/>
</dbReference>
<dbReference type="PROSITE" id="PS00138">
    <property type="entry name" value="SUBTILASE_SER"/>
    <property type="match status" value="1"/>
</dbReference>
<feature type="active site" description="Charge relay system" evidence="6 7">
    <location>
        <position position="495"/>
    </location>
</feature>
<sequence>MDTPTMSSLRTMIYSAMFLEVVGVGDGGVADEDVLGVLDVDAVGVGAQRRGANGQAADEHAAAELPEVISVHLSRSCRATTTRSWDFLGMNYQMPSGLLHRSRYGEDIIIGVVDTGIWPESKSFSDRGYGPVPSRWKGVCQVGEAWDRSNCSRKIIGARFYSAGLPEEILKTDYLSPRGIDTHGTHTASTAAGTVVEAASFHGLAAGAARGGAPRARIAMYKSLWGEGGSGTSAGVLAAIDDAIHDGVDVLSLSLAHPEENSFGALHAVQMGITVVYAAGNDGPSPQTLENTAPWVITVAASKTDRSFPTVITLGNKQQITGQSLYYQGKNSNSSRSSFRSLANGDLCTQDDLNGTDIEGKIVLCATQHSPTTKGPFAYLSDARQNVVNGGGTGLIFVQYTTDILEDSDGFPYVLVDIDTGKNIKKYIDSASSPVAKIEPARTSTGALLAPKVASFSSRGPSPDYADIIKPDIAAPGANILAATGNSYGIMSGTSMATPHVAGIIALLKALHPNWSPAALKSAIITTASVTDEDGMPILAEGLPRKIADPFDYGGGHINPNRAADPGLIYDINPKDYNYFLDCTIKTSVSCNATSTPGYLLNLPSISAPDLRYPVTMWRTVTNVGEVNAVYHVAIENPAGIKIEVEPSVLVFNAAKKVHTFQVKLSPLRRLQGDYTFGSLTWYNNQKKVRIPIAARITIDFPKSGNATCIYLCFVLHAEASVIDEDGMPILNEGLPRNIADPFDYGGGHINPNRAADPGLIYDINPKDYNYFLDCTTKTSVNCNAKSIPGYFLNLPSISAPDLRYPVTVWRTVTNVGEVNVVYHVAIQNPSRIKIEVEPSILVFNATNKVHTFQVKLSPMRRLQGDYTFGSLTWYNNQKTFRIPIAARITVYDFFADL</sequence>
<dbReference type="Proteomes" id="UP000604825">
    <property type="component" value="Unassembled WGS sequence"/>
</dbReference>
<evidence type="ECO:0000256" key="5">
    <source>
        <dbReference type="ARBA" id="ARBA00022825"/>
    </source>
</evidence>
<feature type="domain" description="Peptidase S8/S53" evidence="8">
    <location>
        <begin position="105"/>
        <end position="531"/>
    </location>
</feature>
<feature type="active site" description="Charge relay system" evidence="6 7">
    <location>
        <position position="183"/>
    </location>
</feature>
<dbReference type="InterPro" id="IPR015500">
    <property type="entry name" value="Peptidase_S8_subtilisin-rel"/>
</dbReference>
<dbReference type="FunFam" id="2.60.40.2310:FF:000001">
    <property type="entry name" value="Subtilisin-like protease SBT1.5"/>
    <property type="match status" value="1"/>
</dbReference>
<evidence type="ECO:0000256" key="1">
    <source>
        <dbReference type="ARBA" id="ARBA00011073"/>
    </source>
</evidence>
<dbReference type="InterPro" id="IPR000209">
    <property type="entry name" value="Peptidase_S8/S53_dom"/>
</dbReference>
<evidence type="ECO:0000259" key="8">
    <source>
        <dbReference type="Pfam" id="PF00082"/>
    </source>
</evidence>
<dbReference type="InterPro" id="IPR036852">
    <property type="entry name" value="Peptidase_S8/S53_dom_sf"/>
</dbReference>
<dbReference type="PANTHER" id="PTHR10795">
    <property type="entry name" value="PROPROTEIN CONVERTASE SUBTILISIN/KEXIN"/>
    <property type="match status" value="1"/>
</dbReference>
<evidence type="ECO:0000259" key="9">
    <source>
        <dbReference type="Pfam" id="PF17766"/>
    </source>
</evidence>
<evidence type="ECO:0000256" key="2">
    <source>
        <dbReference type="ARBA" id="ARBA00022670"/>
    </source>
</evidence>
<dbReference type="PROSITE" id="PS51892">
    <property type="entry name" value="SUBTILASE"/>
    <property type="match status" value="1"/>
</dbReference>
<dbReference type="Gene3D" id="3.50.30.30">
    <property type="match status" value="1"/>
</dbReference>
<evidence type="ECO:0000313" key="10">
    <source>
        <dbReference type="EMBL" id="CAD6236425.1"/>
    </source>
</evidence>
<dbReference type="PRINTS" id="PR00723">
    <property type="entry name" value="SUBTILISIN"/>
</dbReference>
<evidence type="ECO:0000256" key="6">
    <source>
        <dbReference type="PIRSR" id="PIRSR615500-1"/>
    </source>
</evidence>
<feature type="active site" description="Charge relay system" evidence="6 7">
    <location>
        <position position="114"/>
    </location>
</feature>
<keyword evidence="3" id="KW-0732">Signal</keyword>
<evidence type="ECO:0000256" key="4">
    <source>
        <dbReference type="ARBA" id="ARBA00022801"/>
    </source>
</evidence>
<dbReference type="FunFam" id="3.50.30.30:FF:000005">
    <property type="entry name" value="subtilisin-like protease SBT1.5"/>
    <property type="match status" value="1"/>
</dbReference>
<dbReference type="OrthoDB" id="681081at2759"/>
<dbReference type="FunFam" id="3.40.50.200:FF:000006">
    <property type="entry name" value="Subtilisin-like protease SBT1.5"/>
    <property type="match status" value="1"/>
</dbReference>
<feature type="domain" description="Subtilisin-like protease fibronectin type-III" evidence="9">
    <location>
        <begin position="601"/>
        <end position="694"/>
    </location>
</feature>
<dbReference type="EMBL" id="CAJGYO010000006">
    <property type="protein sequence ID" value="CAD6236425.1"/>
    <property type="molecule type" value="Genomic_DNA"/>
</dbReference>
<dbReference type="Pfam" id="PF17766">
    <property type="entry name" value="fn3_6"/>
    <property type="match status" value="2"/>
</dbReference>
<protein>
    <submittedName>
        <fullName evidence="10">Uncharacterized protein</fullName>
    </submittedName>
</protein>
<dbReference type="CDD" id="cd02120">
    <property type="entry name" value="PA_subtilisin_like"/>
    <property type="match status" value="1"/>
</dbReference>
<keyword evidence="5 7" id="KW-0720">Serine protease</keyword>
<dbReference type="AlphaFoldDB" id="A0A811NXH3"/>
<evidence type="ECO:0000256" key="3">
    <source>
        <dbReference type="ARBA" id="ARBA00022729"/>
    </source>
</evidence>
<feature type="domain" description="Subtilisin-like protease fibronectin type-III" evidence="9">
    <location>
        <begin position="793"/>
        <end position="886"/>
    </location>
</feature>
<dbReference type="Pfam" id="PF00082">
    <property type="entry name" value="Peptidase_S8"/>
    <property type="match status" value="1"/>
</dbReference>
<comment type="caution">
    <text evidence="10">The sequence shown here is derived from an EMBL/GenBank/DDBJ whole genome shotgun (WGS) entry which is preliminary data.</text>
</comment>